<sequence length="61" mass="7317">WHGYHFAVVEKRFRYILNAGWTILVIAVSKLYPITSETADYIAAFIQRARRDPSLRRQYRM</sequence>
<proteinExistence type="predicted"/>
<gene>
    <name evidence="1" type="ORF">S01H4_29386</name>
</gene>
<protein>
    <submittedName>
        <fullName evidence="1">Uncharacterized protein</fullName>
    </submittedName>
</protein>
<name>X1AA18_9ZZZZ</name>
<dbReference type="AlphaFoldDB" id="X1AA18"/>
<comment type="caution">
    <text evidence="1">The sequence shown here is derived from an EMBL/GenBank/DDBJ whole genome shotgun (WGS) entry which is preliminary data.</text>
</comment>
<organism evidence="1">
    <name type="scientific">marine sediment metagenome</name>
    <dbReference type="NCBI Taxonomy" id="412755"/>
    <lineage>
        <taxon>unclassified sequences</taxon>
        <taxon>metagenomes</taxon>
        <taxon>ecological metagenomes</taxon>
    </lineage>
</organism>
<evidence type="ECO:0000313" key="1">
    <source>
        <dbReference type="EMBL" id="GAG79305.1"/>
    </source>
</evidence>
<dbReference type="EMBL" id="BART01015000">
    <property type="protein sequence ID" value="GAG79305.1"/>
    <property type="molecule type" value="Genomic_DNA"/>
</dbReference>
<feature type="non-terminal residue" evidence="1">
    <location>
        <position position="61"/>
    </location>
</feature>
<accession>X1AA18</accession>
<reference evidence="1" key="1">
    <citation type="journal article" date="2014" name="Front. Microbiol.">
        <title>High frequency of phylogenetically diverse reductive dehalogenase-homologous genes in deep subseafloor sedimentary metagenomes.</title>
        <authorList>
            <person name="Kawai M."/>
            <person name="Futagami T."/>
            <person name="Toyoda A."/>
            <person name="Takaki Y."/>
            <person name="Nishi S."/>
            <person name="Hori S."/>
            <person name="Arai W."/>
            <person name="Tsubouchi T."/>
            <person name="Morono Y."/>
            <person name="Uchiyama I."/>
            <person name="Ito T."/>
            <person name="Fujiyama A."/>
            <person name="Inagaki F."/>
            <person name="Takami H."/>
        </authorList>
    </citation>
    <scope>NUCLEOTIDE SEQUENCE</scope>
    <source>
        <strain evidence="1">Expedition CK06-06</strain>
    </source>
</reference>
<feature type="non-terminal residue" evidence="1">
    <location>
        <position position="1"/>
    </location>
</feature>